<organism evidence="2 3">
    <name type="scientific">Methanobacterium paludis (strain DSM 25820 / JCM 18151 / SWAN1)</name>
    <dbReference type="NCBI Taxonomy" id="868131"/>
    <lineage>
        <taxon>Archaea</taxon>
        <taxon>Methanobacteriati</taxon>
        <taxon>Methanobacteriota</taxon>
        <taxon>Methanomada group</taxon>
        <taxon>Methanobacteria</taxon>
        <taxon>Methanobacteriales</taxon>
        <taxon>Methanobacteriaceae</taxon>
        <taxon>Methanobacterium</taxon>
    </lineage>
</organism>
<evidence type="ECO:0000256" key="1">
    <source>
        <dbReference type="SAM" id="Phobius"/>
    </source>
</evidence>
<keyword evidence="1" id="KW-1133">Transmembrane helix</keyword>
<dbReference type="KEGG" id="mew:MSWAN_0841"/>
<accession>F6D1R5</accession>
<dbReference type="eggNOG" id="arCOG06479">
    <property type="taxonomic scope" value="Archaea"/>
</dbReference>
<dbReference type="HOGENOM" id="CLU_078975_0_0_2"/>
<reference evidence="2 3" key="1">
    <citation type="journal article" date="2014" name="Int. J. Syst. Evol. Microbiol.">
        <title>Methanobacterium paludis sp. nov. and a novel strain of Methanobacterium lacus isolated from northern peatlands.</title>
        <authorList>
            <person name="Cadillo-Quiroz H."/>
            <person name="Brauer S.L."/>
            <person name="Goodson N."/>
            <person name="Yavitt J.B."/>
            <person name="Zinder S.H."/>
        </authorList>
    </citation>
    <scope>NUCLEOTIDE SEQUENCE [LARGE SCALE GENOMIC DNA]</scope>
    <source>
        <strain evidence="3">DSM 25820 / JCM 18151 / SWAN1</strain>
    </source>
</reference>
<dbReference type="AlphaFoldDB" id="F6D1R5"/>
<dbReference type="EMBL" id="CP002772">
    <property type="protein sequence ID" value="AEG17868.1"/>
    <property type="molecule type" value="Genomic_DNA"/>
</dbReference>
<evidence type="ECO:0000313" key="3">
    <source>
        <dbReference type="Proteomes" id="UP000009231"/>
    </source>
</evidence>
<evidence type="ECO:0000313" key="2">
    <source>
        <dbReference type="EMBL" id="AEG17868.1"/>
    </source>
</evidence>
<feature type="transmembrane region" description="Helical" evidence="1">
    <location>
        <begin position="7"/>
        <end position="26"/>
    </location>
</feature>
<dbReference type="Proteomes" id="UP000009231">
    <property type="component" value="Chromosome"/>
</dbReference>
<gene>
    <name evidence="2" type="ordered locus">MSWAN_0841</name>
</gene>
<keyword evidence="1" id="KW-0812">Transmembrane</keyword>
<dbReference type="RefSeq" id="WP_013825370.1">
    <property type="nucleotide sequence ID" value="NC_015574.1"/>
</dbReference>
<sequence>MKGKYKVIIIMISICIVVAGTFFLLANMNNSKIGSNSKGYVTKEVYASSGSPQVKIAVITGMHPRELHATDLVPQVVKEFALQNNVEIINYQVNVTDDPQDFSIGRSNGQALVAQYVIPDIKKSNDSLVIICHDHKEGYGTGYYIATPTHDNKSVTLGQAVNQSLPQFNYYPGSTDSRESSSINQVDEPLTQAGFPVFVYEIPEWVGNTEASNMTYELLNASFNALKGE</sequence>
<keyword evidence="1" id="KW-0472">Membrane</keyword>
<keyword evidence="3" id="KW-1185">Reference proteome</keyword>
<dbReference type="GeneID" id="10668343"/>
<proteinExistence type="predicted"/>
<dbReference type="OrthoDB" id="77375at2157"/>
<name>F6D1R5_METPW</name>
<protein>
    <submittedName>
        <fullName evidence="2">Uncharacterized protein</fullName>
    </submittedName>
</protein>